<evidence type="ECO:0000313" key="3">
    <source>
        <dbReference type="Proteomes" id="UP000265520"/>
    </source>
</evidence>
<feature type="compositionally biased region" description="Basic and acidic residues" evidence="1">
    <location>
        <begin position="21"/>
        <end position="33"/>
    </location>
</feature>
<dbReference type="Proteomes" id="UP000265520">
    <property type="component" value="Unassembled WGS sequence"/>
</dbReference>
<feature type="region of interest" description="Disordered" evidence="1">
    <location>
        <begin position="1"/>
        <end position="42"/>
    </location>
</feature>
<protein>
    <submittedName>
        <fullName evidence="2">Uncharacterized protein</fullName>
    </submittedName>
</protein>
<evidence type="ECO:0000256" key="1">
    <source>
        <dbReference type="SAM" id="MobiDB-lite"/>
    </source>
</evidence>
<sequence length="81" mass="9249">GSVVIDAELSKKNHGSIPRNYDWDGTKPLDARNGRKNTLGNKPKLKEHMQYCVDHAEEIRKLAKVHTQEVTDNLILELIRT</sequence>
<feature type="non-terminal residue" evidence="2">
    <location>
        <position position="1"/>
    </location>
</feature>
<reference evidence="2 3" key="1">
    <citation type="journal article" date="2018" name="Front. Plant Sci.">
        <title>Red Clover (Trifolium pratense) and Zigzag Clover (T. medium) - A Picture of Genomic Similarities and Differences.</title>
        <authorList>
            <person name="Dluhosova J."/>
            <person name="Istvanek J."/>
            <person name="Nedelnik J."/>
            <person name="Repkova J."/>
        </authorList>
    </citation>
    <scope>NUCLEOTIDE SEQUENCE [LARGE SCALE GENOMIC DNA]</scope>
    <source>
        <strain evidence="3">cv. 10/8</strain>
        <tissue evidence="2">Leaf</tissue>
    </source>
</reference>
<keyword evidence="3" id="KW-1185">Reference proteome</keyword>
<name>A0A392NLA1_9FABA</name>
<organism evidence="2 3">
    <name type="scientific">Trifolium medium</name>
    <dbReference type="NCBI Taxonomy" id="97028"/>
    <lineage>
        <taxon>Eukaryota</taxon>
        <taxon>Viridiplantae</taxon>
        <taxon>Streptophyta</taxon>
        <taxon>Embryophyta</taxon>
        <taxon>Tracheophyta</taxon>
        <taxon>Spermatophyta</taxon>
        <taxon>Magnoliopsida</taxon>
        <taxon>eudicotyledons</taxon>
        <taxon>Gunneridae</taxon>
        <taxon>Pentapetalae</taxon>
        <taxon>rosids</taxon>
        <taxon>fabids</taxon>
        <taxon>Fabales</taxon>
        <taxon>Fabaceae</taxon>
        <taxon>Papilionoideae</taxon>
        <taxon>50 kb inversion clade</taxon>
        <taxon>NPAAA clade</taxon>
        <taxon>Hologalegina</taxon>
        <taxon>IRL clade</taxon>
        <taxon>Trifolieae</taxon>
        <taxon>Trifolium</taxon>
    </lineage>
</organism>
<dbReference type="EMBL" id="LXQA010043730">
    <property type="protein sequence ID" value="MCI00611.1"/>
    <property type="molecule type" value="Genomic_DNA"/>
</dbReference>
<comment type="caution">
    <text evidence="2">The sequence shown here is derived from an EMBL/GenBank/DDBJ whole genome shotgun (WGS) entry which is preliminary data.</text>
</comment>
<proteinExistence type="predicted"/>
<accession>A0A392NLA1</accession>
<evidence type="ECO:0000313" key="2">
    <source>
        <dbReference type="EMBL" id="MCI00611.1"/>
    </source>
</evidence>
<dbReference type="AlphaFoldDB" id="A0A392NLA1"/>